<gene>
    <name evidence="2" type="ORF">BXY39_3621</name>
</gene>
<keyword evidence="3" id="KW-1185">Reference proteome</keyword>
<sequence length="327" mass="36457">MLFLKRNDLQDMLDRLREKRSLMIALRVLQVTFVTAVVVFLAGRLSDIGWSDVADALPTTPWYYIFFLGWFFAIPIAELFVYKLIWGENLTSRLGVFLRKRVYNYAVLSYSGEAYLAMWARKAIPLDNRKILSTVKDSTILSGLASNTFTVLLLGVFLVTGQLAVLLEADPDFEAYFIVAALVGLILVPMILRFRKSIIALPGRLALQVFAIHMVRLILMLVLQTAMWAVVLPQVPFETWLMFLTAQLVLTRVPFLPNTDLMYLGLGLSLSGYLEAPEATVAGMFLAAGALSQILNVAIYGLTSFRQFMPAPIKPPKGGRVVPAKGT</sequence>
<dbReference type="EMBL" id="REFR01000016">
    <property type="protein sequence ID" value="RMB01437.1"/>
    <property type="molecule type" value="Genomic_DNA"/>
</dbReference>
<proteinExistence type="predicted"/>
<feature type="transmembrane region" description="Helical" evidence="1">
    <location>
        <begin position="21"/>
        <end position="42"/>
    </location>
</feature>
<feature type="transmembrane region" description="Helical" evidence="1">
    <location>
        <begin position="173"/>
        <end position="192"/>
    </location>
</feature>
<keyword evidence="1" id="KW-0472">Membrane</keyword>
<dbReference type="AlphaFoldDB" id="A0A3M0BYB4"/>
<evidence type="ECO:0000313" key="3">
    <source>
        <dbReference type="Proteomes" id="UP000271227"/>
    </source>
</evidence>
<feature type="transmembrane region" description="Helical" evidence="1">
    <location>
        <begin position="212"/>
        <end position="232"/>
    </location>
</feature>
<keyword evidence="1" id="KW-0812">Transmembrane</keyword>
<organism evidence="2 3">
    <name type="scientific">Eilatimonas milleporae</name>
    <dbReference type="NCBI Taxonomy" id="911205"/>
    <lineage>
        <taxon>Bacteria</taxon>
        <taxon>Pseudomonadati</taxon>
        <taxon>Pseudomonadota</taxon>
        <taxon>Alphaproteobacteria</taxon>
        <taxon>Kordiimonadales</taxon>
        <taxon>Kordiimonadaceae</taxon>
        <taxon>Eilatimonas</taxon>
    </lineage>
</organism>
<name>A0A3M0BYB4_9PROT</name>
<evidence type="ECO:0000313" key="2">
    <source>
        <dbReference type="EMBL" id="RMB01437.1"/>
    </source>
</evidence>
<feature type="transmembrane region" description="Helical" evidence="1">
    <location>
        <begin position="140"/>
        <end position="166"/>
    </location>
</feature>
<keyword evidence="1" id="KW-1133">Transmembrane helix</keyword>
<feature type="transmembrane region" description="Helical" evidence="1">
    <location>
        <begin position="279"/>
        <end position="302"/>
    </location>
</feature>
<comment type="caution">
    <text evidence="2">The sequence shown here is derived from an EMBL/GenBank/DDBJ whole genome shotgun (WGS) entry which is preliminary data.</text>
</comment>
<dbReference type="OrthoDB" id="7184927at2"/>
<dbReference type="InParanoid" id="A0A3M0BYB4"/>
<dbReference type="Proteomes" id="UP000271227">
    <property type="component" value="Unassembled WGS sequence"/>
</dbReference>
<reference evidence="2 3" key="1">
    <citation type="submission" date="2018-10" db="EMBL/GenBank/DDBJ databases">
        <title>Genomic Encyclopedia of Archaeal and Bacterial Type Strains, Phase II (KMG-II): from individual species to whole genera.</title>
        <authorList>
            <person name="Goeker M."/>
        </authorList>
    </citation>
    <scope>NUCLEOTIDE SEQUENCE [LARGE SCALE GENOMIC DNA]</scope>
    <source>
        <strain evidence="2 3">DSM 25217</strain>
    </source>
</reference>
<accession>A0A3M0BYB4</accession>
<feature type="transmembrane region" description="Helical" evidence="1">
    <location>
        <begin position="62"/>
        <end position="81"/>
    </location>
</feature>
<dbReference type="RefSeq" id="WP_121940261.1">
    <property type="nucleotide sequence ID" value="NZ_REFR01000016.1"/>
</dbReference>
<evidence type="ECO:0000256" key="1">
    <source>
        <dbReference type="SAM" id="Phobius"/>
    </source>
</evidence>
<evidence type="ECO:0008006" key="4">
    <source>
        <dbReference type="Google" id="ProtNLM"/>
    </source>
</evidence>
<protein>
    <recommendedName>
        <fullName evidence="4">Lysylphosphatidylglycerol synthase-like protein</fullName>
    </recommendedName>
</protein>